<feature type="compositionally biased region" description="Polar residues" evidence="2">
    <location>
        <begin position="358"/>
        <end position="367"/>
    </location>
</feature>
<dbReference type="PANTHER" id="PTHR12635">
    <property type="entry name" value="RHO-GTPASE-ACTIVATING PROTEIN 6 FAMILY MEMBER"/>
    <property type="match status" value="1"/>
</dbReference>
<dbReference type="InterPro" id="IPR037863">
    <property type="entry name" value="RHOGAP6/36"/>
</dbReference>
<evidence type="ECO:0000313" key="4">
    <source>
        <dbReference type="EMBL" id="CAI6352472.1"/>
    </source>
</evidence>
<feature type="compositionally biased region" description="Low complexity" evidence="2">
    <location>
        <begin position="521"/>
        <end position="530"/>
    </location>
</feature>
<evidence type="ECO:0000256" key="2">
    <source>
        <dbReference type="SAM" id="MobiDB-lite"/>
    </source>
</evidence>
<dbReference type="Gene3D" id="1.10.555.10">
    <property type="entry name" value="Rho GTPase activation protein"/>
    <property type="match status" value="1"/>
</dbReference>
<sequence length="741" mass="83726">MRLRIRNIIIESLYPHTIFGVSLNDCLEQERSSRSHLKVPTEAQYVPKSPRGRSSFSSYIEVPKDSSERSHSCDSTSSTPVSELIKTFTSSSSDILSDDNDSDIKSNKNGVPSFVTSCLNYLETYGLHKVGVFRISSSKKRLRQLREDFDHGKTLEETLSKNEDHVHDVATLLKEYFRALPDALLCNDLYQCFIQTQKIRNRHLQLDAIKHLIQLLPVANRNTLHALLMFLSNMAKFSEDSKNINGHLVEGNKMDASNLATLFAPNILHKPIKELSSNDLSEEMTMERRLAIDVVTALIVNYEYLFKVPADLLDEVYVHMLDTNPEGLDNVMRLRFSNLEKTIQNGSTQDSKETLLNVQDKTGTSVSPEFESSKHLESQEKKIWTRGEFTHQNSGIGGSDDNEDYRYKPRERETRRSRSKGVTAFFPDDVEAFTYPVFERMQMSKKPEKMSSNQIHANGNQVNDYDGVITASLMIPVPIKQLPNSSYPLNVEDTDIPYIEDESRQSNSSTTNYHRMLATVSSDSSSISSPPTSPDNVSGTTNYTADYYHRKTTKSDQRSMQSIKDLSKDIDSDHYKAEKKVKEKDIKFYQKILSSTGLDRLSKSASSTGVTKTSVYKDKLKHGPDDTTLSPEPVKVCSSITNIGGAVLRSKTADIEHILRKQAALKPRKVSQSSEPSPGHEKPKRKTSAEATRHPLRIEPDPNVGERLAGCSSYRSPSPTRNVWRRKDVISSMPKYKKPYN</sequence>
<gene>
    <name evidence="4" type="ORF">MEUPH1_LOCUS8711</name>
</gene>
<feature type="region of interest" description="Disordered" evidence="2">
    <location>
        <begin position="521"/>
        <end position="542"/>
    </location>
</feature>
<evidence type="ECO:0000259" key="3">
    <source>
        <dbReference type="PROSITE" id="PS50238"/>
    </source>
</evidence>
<dbReference type="Proteomes" id="UP001160148">
    <property type="component" value="Unassembled WGS sequence"/>
</dbReference>
<dbReference type="PROSITE" id="PS50238">
    <property type="entry name" value="RHOGAP"/>
    <property type="match status" value="1"/>
</dbReference>
<proteinExistence type="predicted"/>
<organism evidence="4 5">
    <name type="scientific">Macrosiphum euphorbiae</name>
    <name type="common">potato aphid</name>
    <dbReference type="NCBI Taxonomy" id="13131"/>
    <lineage>
        <taxon>Eukaryota</taxon>
        <taxon>Metazoa</taxon>
        <taxon>Ecdysozoa</taxon>
        <taxon>Arthropoda</taxon>
        <taxon>Hexapoda</taxon>
        <taxon>Insecta</taxon>
        <taxon>Pterygota</taxon>
        <taxon>Neoptera</taxon>
        <taxon>Paraneoptera</taxon>
        <taxon>Hemiptera</taxon>
        <taxon>Sternorrhyncha</taxon>
        <taxon>Aphidomorpha</taxon>
        <taxon>Aphidoidea</taxon>
        <taxon>Aphididae</taxon>
        <taxon>Macrosiphini</taxon>
        <taxon>Macrosiphum</taxon>
    </lineage>
</organism>
<dbReference type="InterPro" id="IPR008936">
    <property type="entry name" value="Rho_GTPase_activation_prot"/>
</dbReference>
<comment type="caution">
    <text evidence="4">The sequence shown here is derived from an EMBL/GenBank/DDBJ whole genome shotgun (WGS) entry which is preliminary data.</text>
</comment>
<dbReference type="GO" id="GO:0007165">
    <property type="term" value="P:signal transduction"/>
    <property type="evidence" value="ECO:0007669"/>
    <property type="project" value="InterPro"/>
</dbReference>
<dbReference type="GO" id="GO:0005096">
    <property type="term" value="F:GTPase activator activity"/>
    <property type="evidence" value="ECO:0007669"/>
    <property type="project" value="UniProtKB-KW"/>
</dbReference>
<feature type="region of interest" description="Disordered" evidence="2">
    <location>
        <begin position="358"/>
        <end position="420"/>
    </location>
</feature>
<dbReference type="EMBL" id="CARXXK010000002">
    <property type="protein sequence ID" value="CAI6352472.1"/>
    <property type="molecule type" value="Genomic_DNA"/>
</dbReference>
<evidence type="ECO:0000313" key="5">
    <source>
        <dbReference type="Proteomes" id="UP001160148"/>
    </source>
</evidence>
<name>A0AAV0W9M3_9HEMI</name>
<feature type="region of interest" description="Disordered" evidence="2">
    <location>
        <begin position="38"/>
        <end position="79"/>
    </location>
</feature>
<dbReference type="SMART" id="SM00324">
    <property type="entry name" value="RhoGAP"/>
    <property type="match status" value="1"/>
</dbReference>
<dbReference type="InterPro" id="IPR000198">
    <property type="entry name" value="RhoGAP_dom"/>
</dbReference>
<protein>
    <recommendedName>
        <fullName evidence="3">Rho-GAP domain-containing protein</fullName>
    </recommendedName>
</protein>
<evidence type="ECO:0000256" key="1">
    <source>
        <dbReference type="ARBA" id="ARBA00022468"/>
    </source>
</evidence>
<feature type="region of interest" description="Disordered" evidence="2">
    <location>
        <begin position="661"/>
        <end position="741"/>
    </location>
</feature>
<feature type="compositionally biased region" description="Basic and acidic residues" evidence="2">
    <location>
        <begin position="62"/>
        <end position="72"/>
    </location>
</feature>
<dbReference type="SUPFAM" id="SSF48350">
    <property type="entry name" value="GTPase activation domain, GAP"/>
    <property type="match status" value="1"/>
</dbReference>
<dbReference type="PANTHER" id="PTHR12635:SF7">
    <property type="entry name" value="RHO GTPASE ACTIVATING PROTEIN 6-RELATED"/>
    <property type="match status" value="1"/>
</dbReference>
<keyword evidence="5" id="KW-1185">Reference proteome</keyword>
<feature type="domain" description="Rho-GAP" evidence="3">
    <location>
        <begin position="102"/>
        <end position="306"/>
    </location>
</feature>
<feature type="compositionally biased region" description="Basic and acidic residues" evidence="2">
    <location>
        <begin position="404"/>
        <end position="416"/>
    </location>
</feature>
<feature type="compositionally biased region" description="Basic and acidic residues" evidence="2">
    <location>
        <begin position="371"/>
        <end position="389"/>
    </location>
</feature>
<accession>A0AAV0W9M3</accession>
<dbReference type="AlphaFoldDB" id="A0AAV0W9M3"/>
<keyword evidence="1" id="KW-0343">GTPase activation</keyword>
<feature type="compositionally biased region" description="Basic and acidic residues" evidence="2">
    <location>
        <begin position="687"/>
        <end position="700"/>
    </location>
</feature>
<reference evidence="4 5" key="1">
    <citation type="submission" date="2023-01" db="EMBL/GenBank/DDBJ databases">
        <authorList>
            <person name="Whitehead M."/>
        </authorList>
    </citation>
    <scope>NUCLEOTIDE SEQUENCE [LARGE SCALE GENOMIC DNA]</scope>
</reference>
<dbReference type="Pfam" id="PF00620">
    <property type="entry name" value="RhoGAP"/>
    <property type="match status" value="1"/>
</dbReference>